<feature type="region of interest" description="Disordered" evidence="1">
    <location>
        <begin position="59"/>
        <end position="85"/>
    </location>
</feature>
<dbReference type="RefSeq" id="XP_029306308.1">
    <property type="nucleotide sequence ID" value="XM_029450448.1"/>
</dbReference>
<accession>A0A6J2R6E1</accession>
<dbReference type="AlphaFoldDB" id="A0A6J2R6E1"/>
<feature type="compositionally biased region" description="Basic and acidic residues" evidence="1">
    <location>
        <begin position="361"/>
        <end position="395"/>
    </location>
</feature>
<feature type="region of interest" description="Disordered" evidence="1">
    <location>
        <begin position="356"/>
        <end position="411"/>
    </location>
</feature>
<keyword evidence="2" id="KW-1185">Reference proteome</keyword>
<dbReference type="OrthoDB" id="9448174at2759"/>
<dbReference type="KEGG" id="cgob:115020418"/>
<feature type="compositionally biased region" description="Basic and acidic residues" evidence="1">
    <location>
        <begin position="65"/>
        <end position="84"/>
    </location>
</feature>
<dbReference type="CTD" id="23177"/>
<feature type="region of interest" description="Disordered" evidence="1">
    <location>
        <begin position="159"/>
        <end position="184"/>
    </location>
</feature>
<dbReference type="SUPFAM" id="SSF46966">
    <property type="entry name" value="Spectrin repeat"/>
    <property type="match status" value="1"/>
</dbReference>
<proteinExistence type="predicted"/>
<dbReference type="Proteomes" id="UP000504630">
    <property type="component" value="Chromosome 15"/>
</dbReference>
<dbReference type="GeneID" id="115020418"/>
<protein>
    <submittedName>
        <fullName evidence="3">Centrosomal protein of 68 kDa isoform X1</fullName>
    </submittedName>
</protein>
<evidence type="ECO:0000313" key="3">
    <source>
        <dbReference type="RefSeq" id="XP_029306308.1"/>
    </source>
</evidence>
<sequence length="572" mass="63945">MEAEGCIQRWKMHLPEFKQSRKCSIPTARDKSVTLAPTCRYLTDRQYVMRTPLFSAEQHPSILKKHTEKEKQLDVSRREEKQQHTDITFLSRAREELSPESFSLSHSDMSLPSELRARLSLFPGSRSAQRSLLSSNLEVQRLNPPVRLQLTSTVLYPTYSPRSGNSKGRGGGETKLCSSGGHSRHPTSPYQANYWACAIPKALPPSPDRQFAVWDHNREYQVLLDYSYPLKARQLLCEGDSLELRGHSLNLQDSGIELDHLCSSGSLSPDLQGLRSSETLLSLADPVALDCSHHRHHAQSRCVCGELDEDLWPLPEQLEELQLLSRQVRKVTAQLSWPITASRESLQPGTRSILSSVTLPEKQEADQDTHEGKEETGREEWRAAHTAADHRDSAAVRRSSGAWVEPAGGGGGLSPSRVRGVEVLVCGLNLTSSQEQREHSDSLMQHIQVFCLQLEQLIQQLRAVSEKMEVLAAPTVDIDSVKSSLAEYQSFQRAMSIQQPLTSRVLHSGQLLLSCINTMSPLLRDTLQLIERQCGVLESHSQHHLCSILSAMDSLSLQNQQSREEPLASTLS</sequence>
<organism evidence="2 3">
    <name type="scientific">Cottoperca gobio</name>
    <name type="common">Frogmouth</name>
    <name type="synonym">Aphritis gobio</name>
    <dbReference type="NCBI Taxonomy" id="56716"/>
    <lineage>
        <taxon>Eukaryota</taxon>
        <taxon>Metazoa</taxon>
        <taxon>Chordata</taxon>
        <taxon>Craniata</taxon>
        <taxon>Vertebrata</taxon>
        <taxon>Euteleostomi</taxon>
        <taxon>Actinopterygii</taxon>
        <taxon>Neopterygii</taxon>
        <taxon>Teleostei</taxon>
        <taxon>Neoteleostei</taxon>
        <taxon>Acanthomorphata</taxon>
        <taxon>Eupercaria</taxon>
        <taxon>Perciformes</taxon>
        <taxon>Notothenioidei</taxon>
        <taxon>Bovichtidae</taxon>
        <taxon>Cottoperca</taxon>
    </lineage>
</organism>
<name>A0A6J2R6E1_COTGO</name>
<reference evidence="3" key="1">
    <citation type="submission" date="2025-08" db="UniProtKB">
        <authorList>
            <consortium name="RefSeq"/>
        </authorList>
    </citation>
    <scope>IDENTIFICATION</scope>
</reference>
<evidence type="ECO:0000313" key="2">
    <source>
        <dbReference type="Proteomes" id="UP000504630"/>
    </source>
</evidence>
<dbReference type="InParanoid" id="A0A6J2R6E1"/>
<dbReference type="Gene3D" id="1.20.58.60">
    <property type="match status" value="1"/>
</dbReference>
<gene>
    <name evidence="3" type="primary">cep68</name>
</gene>
<evidence type="ECO:0000256" key="1">
    <source>
        <dbReference type="SAM" id="MobiDB-lite"/>
    </source>
</evidence>